<feature type="domain" description="HTH tetR-type" evidence="5">
    <location>
        <begin position="14"/>
        <end position="74"/>
    </location>
</feature>
<keyword evidence="3" id="KW-0804">Transcription</keyword>
<dbReference type="PANTHER" id="PTHR30055">
    <property type="entry name" value="HTH-TYPE TRANSCRIPTIONAL REGULATOR RUTR"/>
    <property type="match status" value="1"/>
</dbReference>
<proteinExistence type="predicted"/>
<dbReference type="PROSITE" id="PS50977">
    <property type="entry name" value="HTH_TETR_2"/>
    <property type="match status" value="1"/>
</dbReference>
<evidence type="ECO:0000256" key="4">
    <source>
        <dbReference type="PROSITE-ProRule" id="PRU00335"/>
    </source>
</evidence>
<feature type="DNA-binding region" description="H-T-H motif" evidence="4">
    <location>
        <begin position="37"/>
        <end position="56"/>
    </location>
</feature>
<dbReference type="Pfam" id="PF00440">
    <property type="entry name" value="TetR_N"/>
    <property type="match status" value="1"/>
</dbReference>
<dbReference type="InterPro" id="IPR001647">
    <property type="entry name" value="HTH_TetR"/>
</dbReference>
<evidence type="ECO:0000256" key="3">
    <source>
        <dbReference type="ARBA" id="ARBA00023163"/>
    </source>
</evidence>
<sequence length="216" mass="23896">MLDGADTLRERRRSETTRTLVRLTRRLTAERGLAGFTVEEVCSEAAISRRTFFNYFASKDDAVLGIPLDRSDAAAVARFLAGGDAGTHRELSPTLVADLALLHEERWKALDLTGDAVSELRAAIEAEPRLLQRLLEQARERELFDVRLIEQREQLAEGDLRADLAAHLVGALARAAMSDFLSRDTESFSVLFEQRIIAARELLLGQVAPAAALQRG</sequence>
<dbReference type="InterPro" id="IPR050109">
    <property type="entry name" value="HTH-type_TetR-like_transc_reg"/>
</dbReference>
<keyword evidence="7" id="KW-1185">Reference proteome</keyword>
<evidence type="ECO:0000256" key="2">
    <source>
        <dbReference type="ARBA" id="ARBA00023125"/>
    </source>
</evidence>
<dbReference type="Proteomes" id="UP001596507">
    <property type="component" value="Unassembled WGS sequence"/>
</dbReference>
<protein>
    <submittedName>
        <fullName evidence="6">TetR/AcrR family transcriptional regulator</fullName>
    </submittedName>
</protein>
<dbReference type="EMBL" id="JBHTBE010000002">
    <property type="protein sequence ID" value="MFC7269072.1"/>
    <property type="molecule type" value="Genomic_DNA"/>
</dbReference>
<gene>
    <name evidence="6" type="ORF">ACFQRL_08895</name>
</gene>
<accession>A0ABW2HCM1</accession>
<reference evidence="7" key="1">
    <citation type="journal article" date="2019" name="Int. J. Syst. Evol. Microbiol.">
        <title>The Global Catalogue of Microorganisms (GCM) 10K type strain sequencing project: providing services to taxonomists for standard genome sequencing and annotation.</title>
        <authorList>
            <consortium name="The Broad Institute Genomics Platform"/>
            <consortium name="The Broad Institute Genome Sequencing Center for Infectious Disease"/>
            <person name="Wu L."/>
            <person name="Ma J."/>
        </authorList>
    </citation>
    <scope>NUCLEOTIDE SEQUENCE [LARGE SCALE GENOMIC DNA]</scope>
    <source>
        <strain evidence="7">CGMCC 1.15772</strain>
    </source>
</reference>
<evidence type="ECO:0000313" key="6">
    <source>
        <dbReference type="EMBL" id="MFC7269072.1"/>
    </source>
</evidence>
<evidence type="ECO:0000313" key="7">
    <source>
        <dbReference type="Proteomes" id="UP001596507"/>
    </source>
</evidence>
<dbReference type="PANTHER" id="PTHR30055:SF234">
    <property type="entry name" value="HTH-TYPE TRANSCRIPTIONAL REGULATOR BETI"/>
    <property type="match status" value="1"/>
</dbReference>
<evidence type="ECO:0000256" key="1">
    <source>
        <dbReference type="ARBA" id="ARBA00023015"/>
    </source>
</evidence>
<organism evidence="6 7">
    <name type="scientific">Microbacterium fluvii</name>
    <dbReference type="NCBI Taxonomy" id="415215"/>
    <lineage>
        <taxon>Bacteria</taxon>
        <taxon>Bacillati</taxon>
        <taxon>Actinomycetota</taxon>
        <taxon>Actinomycetes</taxon>
        <taxon>Micrococcales</taxon>
        <taxon>Microbacteriaceae</taxon>
        <taxon>Microbacterium</taxon>
    </lineage>
</organism>
<dbReference type="PROSITE" id="PS01081">
    <property type="entry name" value="HTH_TETR_1"/>
    <property type="match status" value="1"/>
</dbReference>
<dbReference type="SUPFAM" id="SSF46689">
    <property type="entry name" value="Homeodomain-like"/>
    <property type="match status" value="1"/>
</dbReference>
<dbReference type="InterPro" id="IPR023772">
    <property type="entry name" value="DNA-bd_HTH_TetR-type_CS"/>
</dbReference>
<keyword evidence="1" id="KW-0805">Transcription regulation</keyword>
<comment type="caution">
    <text evidence="6">The sequence shown here is derived from an EMBL/GenBank/DDBJ whole genome shotgun (WGS) entry which is preliminary data.</text>
</comment>
<dbReference type="InterPro" id="IPR009057">
    <property type="entry name" value="Homeodomain-like_sf"/>
</dbReference>
<evidence type="ECO:0000259" key="5">
    <source>
        <dbReference type="PROSITE" id="PS50977"/>
    </source>
</evidence>
<dbReference type="RefSeq" id="WP_262874004.1">
    <property type="nucleotide sequence ID" value="NZ_BAABKW010000012.1"/>
</dbReference>
<dbReference type="Gene3D" id="1.10.357.10">
    <property type="entry name" value="Tetracycline Repressor, domain 2"/>
    <property type="match status" value="1"/>
</dbReference>
<keyword evidence="2 4" id="KW-0238">DNA-binding</keyword>
<name>A0ABW2HCM1_9MICO</name>